<reference evidence="1" key="1">
    <citation type="submission" date="2019-08" db="EMBL/GenBank/DDBJ databases">
        <authorList>
            <person name="Kucharzyk K."/>
            <person name="Murdoch R.W."/>
            <person name="Higgins S."/>
            <person name="Loffler F."/>
        </authorList>
    </citation>
    <scope>NUCLEOTIDE SEQUENCE</scope>
</reference>
<dbReference type="AlphaFoldDB" id="A0A645J2G2"/>
<protein>
    <submittedName>
        <fullName evidence="1">Uncharacterized protein</fullName>
    </submittedName>
</protein>
<name>A0A645J2G2_9ZZZZ</name>
<gene>
    <name evidence="1" type="ORF">SDC9_204592</name>
</gene>
<proteinExistence type="predicted"/>
<organism evidence="1">
    <name type="scientific">bioreactor metagenome</name>
    <dbReference type="NCBI Taxonomy" id="1076179"/>
    <lineage>
        <taxon>unclassified sequences</taxon>
        <taxon>metagenomes</taxon>
        <taxon>ecological metagenomes</taxon>
    </lineage>
</organism>
<comment type="caution">
    <text evidence="1">The sequence shown here is derived from an EMBL/GenBank/DDBJ whole genome shotgun (WGS) entry which is preliminary data.</text>
</comment>
<accession>A0A645J2G2</accession>
<evidence type="ECO:0000313" key="1">
    <source>
        <dbReference type="EMBL" id="MPN56899.1"/>
    </source>
</evidence>
<sequence length="61" mass="6483">MKMATNPGITEANALPTAGGTLSGIFITKPFFVSFTKISVAINATMIPVNNPLASRYPQNR</sequence>
<dbReference type="EMBL" id="VSSQ01127798">
    <property type="protein sequence ID" value="MPN56899.1"/>
    <property type="molecule type" value="Genomic_DNA"/>
</dbReference>